<dbReference type="Proteomes" id="UP000246464">
    <property type="component" value="Chromosome 6"/>
</dbReference>
<name>A0A2U9BHT4_SCOMX</name>
<accession>A0A2U9BHT4</accession>
<dbReference type="AlphaFoldDB" id="A0A2U9BHT4"/>
<gene>
    <name evidence="2" type="ORF">SMAX5B_011244</name>
</gene>
<feature type="region of interest" description="Disordered" evidence="1">
    <location>
        <begin position="129"/>
        <end position="152"/>
    </location>
</feature>
<sequence>MASMIKKWKKFGTRTLEHQAKLINWARRTFDRQPKTADTDGLGTGFNEDIVEGAGAGSFPLNPFILGLPWLVKPPSHELVYRSLLSTEPPTIQEPELAEFLNLSKIQKLRFIQKDTEAALDETMEIVKTKKRAKRRREAEKDSDEEKMEVEKGPSCFLQEVDKWTW</sequence>
<dbReference type="EMBL" id="CP026248">
    <property type="protein sequence ID" value="AWP03517.1"/>
    <property type="molecule type" value="Genomic_DNA"/>
</dbReference>
<proteinExistence type="predicted"/>
<protein>
    <submittedName>
        <fullName evidence="2">Uncharacterized protein</fullName>
    </submittedName>
</protein>
<evidence type="ECO:0000256" key="1">
    <source>
        <dbReference type="SAM" id="MobiDB-lite"/>
    </source>
</evidence>
<organism evidence="2 3">
    <name type="scientific">Scophthalmus maximus</name>
    <name type="common">Turbot</name>
    <name type="synonym">Psetta maxima</name>
    <dbReference type="NCBI Taxonomy" id="52904"/>
    <lineage>
        <taxon>Eukaryota</taxon>
        <taxon>Metazoa</taxon>
        <taxon>Chordata</taxon>
        <taxon>Craniata</taxon>
        <taxon>Vertebrata</taxon>
        <taxon>Euteleostomi</taxon>
        <taxon>Actinopterygii</taxon>
        <taxon>Neopterygii</taxon>
        <taxon>Teleostei</taxon>
        <taxon>Neoteleostei</taxon>
        <taxon>Acanthomorphata</taxon>
        <taxon>Carangaria</taxon>
        <taxon>Pleuronectiformes</taxon>
        <taxon>Pleuronectoidei</taxon>
        <taxon>Scophthalmidae</taxon>
        <taxon>Scophthalmus</taxon>
    </lineage>
</organism>
<reference evidence="2 3" key="1">
    <citation type="submission" date="2017-12" db="EMBL/GenBank/DDBJ databases">
        <title>Integrating genomic resources of turbot (Scophthalmus maximus) in depth evaluation of genetic and physical mapping variation across individuals.</title>
        <authorList>
            <person name="Martinez P."/>
        </authorList>
    </citation>
    <scope>NUCLEOTIDE SEQUENCE [LARGE SCALE GENOMIC DNA]</scope>
</reference>
<evidence type="ECO:0000313" key="2">
    <source>
        <dbReference type="EMBL" id="AWP03517.1"/>
    </source>
</evidence>
<evidence type="ECO:0000313" key="3">
    <source>
        <dbReference type="Proteomes" id="UP000246464"/>
    </source>
</evidence>
<keyword evidence="3" id="KW-1185">Reference proteome</keyword>